<dbReference type="InterPro" id="IPR036388">
    <property type="entry name" value="WH-like_DNA-bd_sf"/>
</dbReference>
<accession>A0A838XNK1</accession>
<dbReference type="GO" id="GO:0003677">
    <property type="term" value="F:DNA binding"/>
    <property type="evidence" value="ECO:0007669"/>
    <property type="project" value="UniProtKB-KW"/>
</dbReference>
<comment type="caution">
    <text evidence="5">The sequence shown here is derived from an EMBL/GenBank/DDBJ whole genome shotgun (WGS) entry which is preliminary data.</text>
</comment>
<feature type="domain" description="HTH hxlR-type" evidence="4">
    <location>
        <begin position="12"/>
        <end position="110"/>
    </location>
</feature>
<keyword evidence="1" id="KW-0805">Transcription regulation</keyword>
<sequence>MALRSDWSGKACPMARGIHVLGDPWVLLVLRELFAGATRFDELRDRTGAADNVLTKRLADMVEAGLIVREPYREGPRPRYDYRLTEAGADALPVLHAYGLWAEKHDPPAEASGRLRVICRSCGQQSTQGESCSSCGAALTTDNAAWVRPGSTSATPRPLSGPVRS</sequence>
<keyword evidence="2" id="KW-0238">DNA-binding</keyword>
<dbReference type="EMBL" id="JACEOG010000001">
    <property type="protein sequence ID" value="MBA4608543.1"/>
    <property type="molecule type" value="Genomic_DNA"/>
</dbReference>
<name>A0A838XNK1_9ACTN</name>
<dbReference type="PROSITE" id="PS51118">
    <property type="entry name" value="HTH_HXLR"/>
    <property type="match status" value="1"/>
</dbReference>
<gene>
    <name evidence="5" type="ORF">H1W00_08665</name>
</gene>
<dbReference type="SMART" id="SM00418">
    <property type="entry name" value="HTH_ARSR"/>
    <property type="match status" value="1"/>
</dbReference>
<dbReference type="GO" id="GO:0003700">
    <property type="term" value="F:DNA-binding transcription factor activity"/>
    <property type="evidence" value="ECO:0007669"/>
    <property type="project" value="InterPro"/>
</dbReference>
<proteinExistence type="predicted"/>
<evidence type="ECO:0000259" key="4">
    <source>
        <dbReference type="PROSITE" id="PS51118"/>
    </source>
</evidence>
<dbReference type="AlphaFoldDB" id="A0A838XNK1"/>
<keyword evidence="6" id="KW-1185">Reference proteome</keyword>
<dbReference type="Pfam" id="PF01638">
    <property type="entry name" value="HxlR"/>
    <property type="match status" value="1"/>
</dbReference>
<evidence type="ECO:0000256" key="2">
    <source>
        <dbReference type="ARBA" id="ARBA00023125"/>
    </source>
</evidence>
<evidence type="ECO:0000313" key="6">
    <source>
        <dbReference type="Proteomes" id="UP000550354"/>
    </source>
</evidence>
<organism evidence="5 6">
    <name type="scientific">Aeromicrobium phoceense</name>
    <dbReference type="NCBI Taxonomy" id="2754045"/>
    <lineage>
        <taxon>Bacteria</taxon>
        <taxon>Bacillati</taxon>
        <taxon>Actinomycetota</taxon>
        <taxon>Actinomycetes</taxon>
        <taxon>Propionibacteriales</taxon>
        <taxon>Nocardioidaceae</taxon>
        <taxon>Aeromicrobium</taxon>
    </lineage>
</organism>
<dbReference type="SUPFAM" id="SSF46785">
    <property type="entry name" value="Winged helix' DNA-binding domain"/>
    <property type="match status" value="1"/>
</dbReference>
<evidence type="ECO:0000256" key="1">
    <source>
        <dbReference type="ARBA" id="ARBA00023015"/>
    </source>
</evidence>
<protein>
    <submittedName>
        <fullName evidence="5">Helix-turn-helix transcriptional regulator</fullName>
    </submittedName>
</protein>
<dbReference type="Gene3D" id="1.10.10.10">
    <property type="entry name" value="Winged helix-like DNA-binding domain superfamily/Winged helix DNA-binding domain"/>
    <property type="match status" value="1"/>
</dbReference>
<reference evidence="5 6" key="1">
    <citation type="submission" date="2020-07" db="EMBL/GenBank/DDBJ databases">
        <title>Draft genome and description of Aeromicrobium phoceense strain Marseille-Q0843 isolated from healthy skin swab.</title>
        <authorList>
            <person name="Boxberger M."/>
            <person name="La Scola B."/>
        </authorList>
    </citation>
    <scope>NUCLEOTIDE SEQUENCE [LARGE SCALE GENOMIC DNA]</scope>
    <source>
        <strain evidence="5 6">Marseille-Q0843</strain>
    </source>
</reference>
<dbReference type="InterPro" id="IPR002577">
    <property type="entry name" value="HTH_HxlR"/>
</dbReference>
<evidence type="ECO:0000256" key="3">
    <source>
        <dbReference type="ARBA" id="ARBA00023163"/>
    </source>
</evidence>
<dbReference type="InterPro" id="IPR001845">
    <property type="entry name" value="HTH_ArsR_DNA-bd_dom"/>
</dbReference>
<dbReference type="PANTHER" id="PTHR33204:SF18">
    <property type="entry name" value="TRANSCRIPTIONAL REGULATORY PROTEIN"/>
    <property type="match status" value="1"/>
</dbReference>
<dbReference type="InterPro" id="IPR036390">
    <property type="entry name" value="WH_DNA-bd_sf"/>
</dbReference>
<keyword evidence="3" id="KW-0804">Transcription</keyword>
<dbReference type="Proteomes" id="UP000550354">
    <property type="component" value="Unassembled WGS sequence"/>
</dbReference>
<dbReference type="PANTHER" id="PTHR33204">
    <property type="entry name" value="TRANSCRIPTIONAL REGULATOR, MARR FAMILY"/>
    <property type="match status" value="1"/>
</dbReference>
<evidence type="ECO:0000313" key="5">
    <source>
        <dbReference type="EMBL" id="MBA4608543.1"/>
    </source>
</evidence>